<sequence>MGISKINSNLSLDSGFICTEKRESVDISLNGKISRYSDEDIKNAGDIISKILEKDDCRLEYRNHEKFKYITMIKLVDSKTGDVIKEIPPEKILDMVASMCEMVGLMIDEKA</sequence>
<dbReference type="PANTHER" id="PTHR37166:SF1">
    <property type="entry name" value="PROTEIN FLAG"/>
    <property type="match status" value="1"/>
</dbReference>
<dbReference type="AlphaFoldDB" id="A0A4U9R8G4"/>
<dbReference type="InterPro" id="IPR005186">
    <property type="entry name" value="FlaG"/>
</dbReference>
<dbReference type="PANTHER" id="PTHR37166">
    <property type="entry name" value="PROTEIN FLAG"/>
    <property type="match status" value="1"/>
</dbReference>
<dbReference type="InterPro" id="IPR035924">
    <property type="entry name" value="FlaG-like_sf"/>
</dbReference>
<dbReference type="Pfam" id="PF03646">
    <property type="entry name" value="FlaG"/>
    <property type="match status" value="1"/>
</dbReference>
<gene>
    <name evidence="1" type="primary">yvyC</name>
    <name evidence="1" type="ORF">NCTC503_01109</name>
</gene>
<dbReference type="Gene3D" id="3.30.160.170">
    <property type="entry name" value="FlaG-like"/>
    <property type="match status" value="1"/>
</dbReference>
<reference evidence="1 2" key="1">
    <citation type="submission" date="2019-05" db="EMBL/GenBank/DDBJ databases">
        <authorList>
            <consortium name="Pathogen Informatics"/>
        </authorList>
    </citation>
    <scope>NUCLEOTIDE SEQUENCE [LARGE SCALE GENOMIC DNA]</scope>
    <source>
        <strain evidence="1 2">NCTC503</strain>
    </source>
</reference>
<evidence type="ECO:0000313" key="2">
    <source>
        <dbReference type="Proteomes" id="UP000308489"/>
    </source>
</evidence>
<dbReference type="KEGG" id="hhw:NCTC503_01109"/>
<name>A0A4U9R8G4_HATHI</name>
<organism evidence="1 2">
    <name type="scientific">Hathewaya histolytica</name>
    <name type="common">Clostridium histolyticum</name>
    <dbReference type="NCBI Taxonomy" id="1498"/>
    <lineage>
        <taxon>Bacteria</taxon>
        <taxon>Bacillati</taxon>
        <taxon>Bacillota</taxon>
        <taxon>Clostridia</taxon>
        <taxon>Eubacteriales</taxon>
        <taxon>Clostridiaceae</taxon>
        <taxon>Hathewaya</taxon>
    </lineage>
</organism>
<keyword evidence="2" id="KW-1185">Reference proteome</keyword>
<evidence type="ECO:0000313" key="1">
    <source>
        <dbReference type="EMBL" id="VTQ87619.1"/>
    </source>
</evidence>
<proteinExistence type="predicted"/>
<accession>A0A4U9R8G4</accession>
<protein>
    <submittedName>
        <fullName evidence="1">FlaG family protein</fullName>
    </submittedName>
</protein>
<dbReference type="EMBL" id="LR590481">
    <property type="protein sequence ID" value="VTQ87619.1"/>
    <property type="molecule type" value="Genomic_DNA"/>
</dbReference>
<dbReference type="Proteomes" id="UP000308489">
    <property type="component" value="Chromosome 1"/>
</dbReference>
<dbReference type="SUPFAM" id="SSF160214">
    <property type="entry name" value="FlaG-like"/>
    <property type="match status" value="1"/>
</dbReference>